<organism evidence="2 3">
    <name type="scientific">Hymenobacter glaciei</name>
    <dbReference type="NCBI Taxonomy" id="877209"/>
    <lineage>
        <taxon>Bacteria</taxon>
        <taxon>Pseudomonadati</taxon>
        <taxon>Bacteroidota</taxon>
        <taxon>Cytophagia</taxon>
        <taxon>Cytophagales</taxon>
        <taxon>Hymenobacteraceae</taxon>
        <taxon>Hymenobacter</taxon>
    </lineage>
</organism>
<sequence>MAGFIGVFVSLKLQVALDHNNNSSDSEMGLIAGLVGLIAAGASLVVIPLAYGAFQRLLCIANYWLRVLATAAVVTGFFLLIVFIAGKSVVNEDFSLTGIVLLGGWAYWLAALGAAALVYKQGLFRTDNSGDDIAEPTA</sequence>
<comment type="caution">
    <text evidence="2">The sequence shown here is derived from an EMBL/GenBank/DDBJ whole genome shotgun (WGS) entry which is preliminary data.</text>
</comment>
<keyword evidence="1" id="KW-0812">Transmembrane</keyword>
<accession>A0ABP7TFS9</accession>
<evidence type="ECO:0000256" key="1">
    <source>
        <dbReference type="SAM" id="Phobius"/>
    </source>
</evidence>
<evidence type="ECO:0000313" key="2">
    <source>
        <dbReference type="EMBL" id="GAA4025648.1"/>
    </source>
</evidence>
<feature type="transmembrane region" description="Helical" evidence="1">
    <location>
        <begin position="63"/>
        <end position="86"/>
    </location>
</feature>
<keyword evidence="1" id="KW-1133">Transmembrane helix</keyword>
<gene>
    <name evidence="2" type="ORF">GCM10022409_07060</name>
</gene>
<proteinExistence type="predicted"/>
<keyword evidence="1" id="KW-0472">Membrane</keyword>
<feature type="transmembrane region" description="Helical" evidence="1">
    <location>
        <begin position="30"/>
        <end position="51"/>
    </location>
</feature>
<name>A0ABP7TFS9_9BACT</name>
<reference evidence="3" key="1">
    <citation type="journal article" date="2019" name="Int. J. Syst. Evol. Microbiol.">
        <title>The Global Catalogue of Microorganisms (GCM) 10K type strain sequencing project: providing services to taxonomists for standard genome sequencing and annotation.</title>
        <authorList>
            <consortium name="The Broad Institute Genomics Platform"/>
            <consortium name="The Broad Institute Genome Sequencing Center for Infectious Disease"/>
            <person name="Wu L."/>
            <person name="Ma J."/>
        </authorList>
    </citation>
    <scope>NUCLEOTIDE SEQUENCE [LARGE SCALE GENOMIC DNA]</scope>
    <source>
        <strain evidence="3">JCM 17225</strain>
    </source>
</reference>
<evidence type="ECO:0000313" key="3">
    <source>
        <dbReference type="Proteomes" id="UP001501469"/>
    </source>
</evidence>
<dbReference type="Proteomes" id="UP001501469">
    <property type="component" value="Unassembled WGS sequence"/>
</dbReference>
<feature type="transmembrane region" description="Helical" evidence="1">
    <location>
        <begin position="98"/>
        <end position="119"/>
    </location>
</feature>
<keyword evidence="3" id="KW-1185">Reference proteome</keyword>
<protein>
    <submittedName>
        <fullName evidence="2">Uncharacterized protein</fullName>
    </submittedName>
</protein>
<dbReference type="EMBL" id="BAABDK010000005">
    <property type="protein sequence ID" value="GAA4025648.1"/>
    <property type="molecule type" value="Genomic_DNA"/>
</dbReference>